<feature type="domain" description="ShKT" evidence="3">
    <location>
        <begin position="228"/>
        <end position="267"/>
    </location>
</feature>
<feature type="chain" id="PRO_5023131563" description="ShKT domain-containing protein" evidence="2">
    <location>
        <begin position="25"/>
        <end position="364"/>
    </location>
</feature>
<protein>
    <recommendedName>
        <fullName evidence="3">ShKT domain-containing protein</fullName>
    </recommendedName>
</protein>
<sequence>MKGKRCFLAGVLLVGVLAASSVRAQNKTTSTDVLTKEECKDNAPIDDFATDDRIISCVRGASESCCEAMNELLGEESPVHYCTCSSGVLEDVLDEAVPMFAKDIIHTRIAECELPVAGEERCKGLYDDSDFDAKAAAANGTCVDEYPPDVDTRYTCEDQAGFGKCDEGWMDGYCLLSCEKCEAEEAASAGEEPEDEGASEGSAAEGDEILVAEEGEVLENGTLVLSNCTDEKSPSDNSNHDCAKQKDFGKCDEGWMDGYCLLSCGKCVKPVARQIASAASVPKGKANATEEVGAPSAGDEISGNSTATEQACADEYPPNVDTQFTCEDQASFGNCDDDWMDGYCLLSCDKCGTTTEDGENSISS</sequence>
<evidence type="ECO:0000259" key="3">
    <source>
        <dbReference type="PROSITE" id="PS51670"/>
    </source>
</evidence>
<dbReference type="STRING" id="1764295.A0A5B8N131"/>
<dbReference type="PROSITE" id="PS51670">
    <property type="entry name" value="SHKT"/>
    <property type="match status" value="2"/>
</dbReference>
<feature type="region of interest" description="Disordered" evidence="1">
    <location>
        <begin position="278"/>
        <end position="309"/>
    </location>
</feature>
<proteinExistence type="predicted"/>
<gene>
    <name evidence="4" type="ORF">A3770_17p80480</name>
</gene>
<evidence type="ECO:0000313" key="5">
    <source>
        <dbReference type="Proteomes" id="UP000316726"/>
    </source>
</evidence>
<name>A0A5B8N131_9CHLO</name>
<dbReference type="SMART" id="SM00254">
    <property type="entry name" value="ShKT"/>
    <property type="match status" value="3"/>
</dbReference>
<feature type="domain" description="ShKT" evidence="3">
    <location>
        <begin position="312"/>
        <end position="351"/>
    </location>
</feature>
<reference evidence="4 5" key="1">
    <citation type="submission" date="2018-07" db="EMBL/GenBank/DDBJ databases">
        <title>The complete nuclear genome of the prasinophyte Chloropicon primus (CCMP1205).</title>
        <authorList>
            <person name="Pombert J.-F."/>
            <person name="Otis C."/>
            <person name="Turmel M."/>
            <person name="Lemieux C."/>
        </authorList>
    </citation>
    <scope>NUCLEOTIDE SEQUENCE [LARGE SCALE GENOMIC DNA]</scope>
    <source>
        <strain evidence="4 5">CCMP1205</strain>
    </source>
</reference>
<dbReference type="EMBL" id="CP031050">
    <property type="protein sequence ID" value="QDZ25530.1"/>
    <property type="molecule type" value="Genomic_DNA"/>
</dbReference>
<dbReference type="AlphaFoldDB" id="A0A5B8N131"/>
<keyword evidence="2" id="KW-0732">Signal</keyword>
<keyword evidence="5" id="KW-1185">Reference proteome</keyword>
<dbReference type="OrthoDB" id="513598at2759"/>
<evidence type="ECO:0000313" key="4">
    <source>
        <dbReference type="EMBL" id="QDZ25530.1"/>
    </source>
</evidence>
<feature type="signal peptide" evidence="2">
    <location>
        <begin position="1"/>
        <end position="24"/>
    </location>
</feature>
<organism evidence="4 5">
    <name type="scientific">Chloropicon primus</name>
    <dbReference type="NCBI Taxonomy" id="1764295"/>
    <lineage>
        <taxon>Eukaryota</taxon>
        <taxon>Viridiplantae</taxon>
        <taxon>Chlorophyta</taxon>
        <taxon>Chloropicophyceae</taxon>
        <taxon>Chloropicales</taxon>
        <taxon>Chloropicaceae</taxon>
        <taxon>Chloropicon</taxon>
    </lineage>
</organism>
<evidence type="ECO:0000256" key="2">
    <source>
        <dbReference type="SAM" id="SignalP"/>
    </source>
</evidence>
<dbReference type="Proteomes" id="UP000316726">
    <property type="component" value="Chromosome 17"/>
</dbReference>
<accession>A0A5B8N131</accession>
<evidence type="ECO:0000256" key="1">
    <source>
        <dbReference type="SAM" id="MobiDB-lite"/>
    </source>
</evidence>
<dbReference type="InterPro" id="IPR003582">
    <property type="entry name" value="ShKT_dom"/>
</dbReference>